<sequence length="299" mass="32914">MTFPTDLLVLKHAQALHGLDRHVVEAMAADHVRLPKEGAHLLVEPANGLPARAVLLLGVVPLFEFEYREIRQFARRALAVAAHVRPETSDLALTLHGPGYGLDEIEAFQSELRGLADSFAEGAFPPGLRTVTFVERDGRRADRMKVQLATPRSEDADKARVFVAMPFAAAFEDLFHYGISRAIRKAGFVCERMDTLAFTGDVVAKMKERIGRARLVVADLTDANPNVYLEVGYAWGQGVPTVLICRKDTKPAFDLQGHRYLAYNSIQHLEESLTAELRALGGELHAPQAHATWAGTGSR</sequence>
<evidence type="ECO:0008006" key="3">
    <source>
        <dbReference type="Google" id="ProtNLM"/>
    </source>
</evidence>
<protein>
    <recommendedName>
        <fullName evidence="3">Nucleoside 2-deoxyribosyltransferase</fullName>
    </recommendedName>
</protein>
<comment type="caution">
    <text evidence="1">The sequence shown here is derived from an EMBL/GenBank/DDBJ whole genome shotgun (WGS) entry which is preliminary data.</text>
</comment>
<reference evidence="2" key="1">
    <citation type="journal article" date="2019" name="Int. J. Syst. Evol. Microbiol.">
        <title>The Global Catalogue of Microorganisms (GCM) 10K type strain sequencing project: providing services to taxonomists for standard genome sequencing and annotation.</title>
        <authorList>
            <consortium name="The Broad Institute Genomics Platform"/>
            <consortium name="The Broad Institute Genome Sequencing Center for Infectious Disease"/>
            <person name="Wu L."/>
            <person name="Ma J."/>
        </authorList>
    </citation>
    <scope>NUCLEOTIDE SEQUENCE [LARGE SCALE GENOMIC DNA]</scope>
    <source>
        <strain evidence="2">ICMP 6774ER</strain>
    </source>
</reference>
<dbReference type="RefSeq" id="WP_379568952.1">
    <property type="nucleotide sequence ID" value="NZ_JBHUFV010000003.1"/>
</dbReference>
<accession>A0ABW4SNC9</accession>
<gene>
    <name evidence="1" type="ORF">ACFSKW_03360</name>
</gene>
<name>A0ABW4SNC9_9ACTN</name>
<keyword evidence="2" id="KW-1185">Reference proteome</keyword>
<dbReference type="Proteomes" id="UP001597368">
    <property type="component" value="Unassembled WGS sequence"/>
</dbReference>
<organism evidence="1 2">
    <name type="scientific">Nonomuraea mangrovi</name>
    <dbReference type="NCBI Taxonomy" id="2316207"/>
    <lineage>
        <taxon>Bacteria</taxon>
        <taxon>Bacillati</taxon>
        <taxon>Actinomycetota</taxon>
        <taxon>Actinomycetes</taxon>
        <taxon>Streptosporangiales</taxon>
        <taxon>Streptosporangiaceae</taxon>
        <taxon>Nonomuraea</taxon>
    </lineage>
</organism>
<evidence type="ECO:0000313" key="2">
    <source>
        <dbReference type="Proteomes" id="UP001597368"/>
    </source>
</evidence>
<dbReference type="Gene3D" id="3.40.50.450">
    <property type="match status" value="1"/>
</dbReference>
<evidence type="ECO:0000313" key="1">
    <source>
        <dbReference type="EMBL" id="MFD1930510.1"/>
    </source>
</evidence>
<proteinExistence type="predicted"/>
<dbReference type="EMBL" id="JBHUFV010000003">
    <property type="protein sequence ID" value="MFD1930510.1"/>
    <property type="molecule type" value="Genomic_DNA"/>
</dbReference>